<evidence type="ECO:0000256" key="5">
    <source>
        <dbReference type="ARBA" id="ARBA00023136"/>
    </source>
</evidence>
<dbReference type="GO" id="GO:0016020">
    <property type="term" value="C:membrane"/>
    <property type="evidence" value="ECO:0007669"/>
    <property type="project" value="UniProtKB-SubCell"/>
</dbReference>
<evidence type="ECO:0000313" key="8">
    <source>
        <dbReference type="Proteomes" id="UP001152592"/>
    </source>
</evidence>
<feature type="transmembrane region" description="Helical" evidence="6">
    <location>
        <begin position="541"/>
        <end position="559"/>
    </location>
</feature>
<keyword evidence="2" id="KW-0813">Transport</keyword>
<dbReference type="Gene3D" id="1.20.1740.10">
    <property type="entry name" value="Amino acid/polyamine transporter I"/>
    <property type="match status" value="1"/>
</dbReference>
<evidence type="ECO:0008006" key="9">
    <source>
        <dbReference type="Google" id="ProtNLM"/>
    </source>
</evidence>
<evidence type="ECO:0000256" key="4">
    <source>
        <dbReference type="ARBA" id="ARBA00022989"/>
    </source>
</evidence>
<dbReference type="AlphaFoldDB" id="A0A9W4JCT2"/>
<feature type="transmembrane region" description="Helical" evidence="6">
    <location>
        <begin position="446"/>
        <end position="468"/>
    </location>
</feature>
<dbReference type="OrthoDB" id="7848262at2759"/>
<sequence>MHPEDLKTEQTTPTDTERRMLAASQYKSNTHHLPDSIQVEGLVEHIQLNGLNLQAEATQQMSNLETISASWVICDSWAGVAGTIALAISQGGPVTLIYGPIVTMISVGACAMTLAELASVYPTAGGQYHWTSILAPKSINRSLSYCCGITNMFSWIAICTGIAIIPAQLITGIAIFYNPTYVPQAWHSFLIYQAINGLVLLYNITLLKRSLWIHDLSCECFVALLRVIHRSPNNTIVVVTIASFVVIVITCVARSSPNYESSRAVWGTFLNDSGWSSGGVAFLTGLVTPNYMYAGIDGALHLAEECKNASTVVPRALMSTLSIGFVTSISFMVAMLYCTHDLDAVVQSKTGVPIYEMWHQATRSSTAATIFVILVVFAAVFALIGGQQTASRLTWSLARDHALIGSQWLSKTHRKLDVPVWSLIFNFVVMFIIGCVYLGSSSAFNAFIGTGLILQHISYAFPAALLMYRKRSIIWLPRSRSFRLPGPLGWIMNTITICFAVVVLIFYNFPTTLPVTGTSMSMLHLDKGMILTITANLDLDYTSAVLAVMAIFAGLNWIICARKKYHGPRLHSATD</sequence>
<dbReference type="EMBL" id="CAJVPD010000238">
    <property type="protein sequence ID" value="CAG8384416.1"/>
    <property type="molecule type" value="Genomic_DNA"/>
</dbReference>
<feature type="transmembrane region" description="Helical" evidence="6">
    <location>
        <begin position="152"/>
        <end position="177"/>
    </location>
</feature>
<keyword evidence="5 6" id="KW-0472">Membrane</keyword>
<reference evidence="7" key="1">
    <citation type="submission" date="2021-07" db="EMBL/GenBank/DDBJ databases">
        <authorList>
            <person name="Branca A.L. A."/>
        </authorList>
    </citation>
    <scope>NUCLEOTIDE SEQUENCE</scope>
</reference>
<feature type="transmembrane region" description="Helical" evidence="6">
    <location>
        <begin position="275"/>
        <end position="296"/>
    </location>
</feature>
<feature type="transmembrane region" description="Helical" evidence="6">
    <location>
        <begin position="488"/>
        <end position="509"/>
    </location>
</feature>
<dbReference type="Proteomes" id="UP001152592">
    <property type="component" value="Unassembled WGS sequence"/>
</dbReference>
<organism evidence="7 8">
    <name type="scientific">Penicillium salamii</name>
    <dbReference type="NCBI Taxonomy" id="1612424"/>
    <lineage>
        <taxon>Eukaryota</taxon>
        <taxon>Fungi</taxon>
        <taxon>Dikarya</taxon>
        <taxon>Ascomycota</taxon>
        <taxon>Pezizomycotina</taxon>
        <taxon>Eurotiomycetes</taxon>
        <taxon>Eurotiomycetidae</taxon>
        <taxon>Eurotiales</taxon>
        <taxon>Aspergillaceae</taxon>
        <taxon>Penicillium</taxon>
    </lineage>
</organism>
<evidence type="ECO:0000313" key="7">
    <source>
        <dbReference type="EMBL" id="CAG8384416.1"/>
    </source>
</evidence>
<feature type="transmembrane region" description="Helical" evidence="6">
    <location>
        <begin position="316"/>
        <end position="337"/>
    </location>
</feature>
<comment type="caution">
    <text evidence="7">The sequence shown here is derived from an EMBL/GenBank/DDBJ whole genome shotgun (WGS) entry which is preliminary data.</text>
</comment>
<dbReference type="InterPro" id="IPR002293">
    <property type="entry name" value="AA/rel_permease1"/>
</dbReference>
<accession>A0A9W4JCT2</accession>
<name>A0A9W4JCT2_9EURO</name>
<keyword evidence="4 6" id="KW-1133">Transmembrane helix</keyword>
<dbReference type="PANTHER" id="PTHR45649:SF19">
    <property type="entry name" value="TRANSPORTER, PUTATIVE (EUROFUNG)-RELATED"/>
    <property type="match status" value="1"/>
</dbReference>
<keyword evidence="3 6" id="KW-0812">Transmembrane</keyword>
<dbReference type="PANTHER" id="PTHR45649">
    <property type="entry name" value="AMINO-ACID PERMEASE BAT1"/>
    <property type="match status" value="1"/>
</dbReference>
<feature type="transmembrane region" description="Helical" evidence="6">
    <location>
        <begin position="235"/>
        <end position="255"/>
    </location>
</feature>
<protein>
    <recommendedName>
        <fullName evidence="9">Amino acid/polyamine transporter I</fullName>
    </recommendedName>
</protein>
<comment type="subcellular location">
    <subcellularLocation>
        <location evidence="1">Membrane</location>
        <topology evidence="1">Multi-pass membrane protein</topology>
    </subcellularLocation>
</comment>
<evidence type="ECO:0000256" key="3">
    <source>
        <dbReference type="ARBA" id="ARBA00022692"/>
    </source>
</evidence>
<dbReference type="GO" id="GO:0022857">
    <property type="term" value="F:transmembrane transporter activity"/>
    <property type="evidence" value="ECO:0007669"/>
    <property type="project" value="InterPro"/>
</dbReference>
<evidence type="ECO:0000256" key="2">
    <source>
        <dbReference type="ARBA" id="ARBA00022448"/>
    </source>
</evidence>
<feature type="transmembrane region" description="Helical" evidence="6">
    <location>
        <begin position="189"/>
        <end position="205"/>
    </location>
</feature>
<dbReference type="Pfam" id="PF13520">
    <property type="entry name" value="AA_permease_2"/>
    <property type="match status" value="1"/>
</dbReference>
<feature type="transmembrane region" description="Helical" evidence="6">
    <location>
        <begin position="420"/>
        <end position="440"/>
    </location>
</feature>
<proteinExistence type="predicted"/>
<feature type="transmembrane region" description="Helical" evidence="6">
    <location>
        <begin position="367"/>
        <end position="386"/>
    </location>
</feature>
<evidence type="ECO:0000256" key="6">
    <source>
        <dbReference type="SAM" id="Phobius"/>
    </source>
</evidence>
<dbReference type="PIRSF" id="PIRSF006060">
    <property type="entry name" value="AA_transporter"/>
    <property type="match status" value="1"/>
</dbReference>
<evidence type="ECO:0000256" key="1">
    <source>
        <dbReference type="ARBA" id="ARBA00004141"/>
    </source>
</evidence>
<gene>
    <name evidence="7" type="ORF">PSALAMII_LOCUS6079</name>
</gene>